<dbReference type="AlphaFoldDB" id="A0A7X2LVF6"/>
<reference evidence="5 6" key="1">
    <citation type="submission" date="2019-11" db="EMBL/GenBank/DDBJ databases">
        <title>Novel species isolated from a subtropical stream in China.</title>
        <authorList>
            <person name="Lu H."/>
        </authorList>
    </citation>
    <scope>NUCLEOTIDE SEQUENCE [LARGE SCALE GENOMIC DNA]</scope>
    <source>
        <strain evidence="5 6">FT92W</strain>
    </source>
</reference>
<evidence type="ECO:0000256" key="2">
    <source>
        <dbReference type="ARBA" id="ARBA00034247"/>
    </source>
</evidence>
<keyword evidence="3" id="KW-0812">Transmembrane</keyword>
<protein>
    <recommendedName>
        <fullName evidence="1">diguanylate cyclase</fullName>
        <ecNumber evidence="1">2.7.7.65</ecNumber>
    </recommendedName>
</protein>
<feature type="transmembrane region" description="Helical" evidence="3">
    <location>
        <begin position="122"/>
        <end position="142"/>
    </location>
</feature>
<dbReference type="PANTHER" id="PTHR45138">
    <property type="entry name" value="REGULATORY COMPONENTS OF SENSORY TRANSDUCTION SYSTEM"/>
    <property type="match status" value="1"/>
</dbReference>
<dbReference type="Pfam" id="PF17158">
    <property type="entry name" value="MASE4"/>
    <property type="match status" value="1"/>
</dbReference>
<evidence type="ECO:0000313" key="6">
    <source>
        <dbReference type="Proteomes" id="UP000446768"/>
    </source>
</evidence>
<dbReference type="GO" id="GO:1902201">
    <property type="term" value="P:negative regulation of bacterial-type flagellum-dependent cell motility"/>
    <property type="evidence" value="ECO:0007669"/>
    <property type="project" value="TreeGrafter"/>
</dbReference>
<feature type="transmembrane region" description="Helical" evidence="3">
    <location>
        <begin position="195"/>
        <end position="214"/>
    </location>
</feature>
<evidence type="ECO:0000256" key="3">
    <source>
        <dbReference type="SAM" id="Phobius"/>
    </source>
</evidence>
<feature type="transmembrane region" description="Helical" evidence="3">
    <location>
        <begin position="226"/>
        <end position="245"/>
    </location>
</feature>
<feature type="transmembrane region" description="Helical" evidence="3">
    <location>
        <begin position="83"/>
        <end position="102"/>
    </location>
</feature>
<feature type="transmembrane region" description="Helical" evidence="3">
    <location>
        <begin position="251"/>
        <end position="273"/>
    </location>
</feature>
<dbReference type="SMART" id="SM00267">
    <property type="entry name" value="GGDEF"/>
    <property type="match status" value="1"/>
</dbReference>
<dbReference type="CDD" id="cd01949">
    <property type="entry name" value="GGDEF"/>
    <property type="match status" value="1"/>
</dbReference>
<dbReference type="InterPro" id="IPR033424">
    <property type="entry name" value="MASE4"/>
</dbReference>
<sequence>MGAPHGEQAFLSTLPASPRARRLAWTVVVVSAVVFGALAPFAKTQLARIWAFIPVYESALVICDLITAILLFGQFHSLRVRSLFVLAAGYLFCALIAIVHMLTYPGVFSDSGLLGAGPQTTAWLYMFWHGGFPLFVIAYALLKRGEKERAPLGRGWPLALALSAVPLLVGGMALLVTVGQALLPDIMQGHRYSPAMIKVIATVWLLSVTALAVLWRCRSYAVLDMWLMVVMCAWLVDVALSAMLNGGRFDLGFYAGRIYGLLAASFVLLVLLLESGMMYARLLDMMEVLHRLTSTDALTGIANRRAFDQELECEWRRATRGASPLSLLMIDVDCFKLYNDSRGHQAGDACLRAVAQALAGATRRAGDLVARYGGEEFAVLLPQTSGADAERLAQRMCDAVLALALPHGASVAGPHVTVSIGVGSIIPAWCGQEADSRGDTAPSARLVAVADKALYKAKYAGRNRYATSGLPVAMHAA</sequence>
<dbReference type="Gene3D" id="3.30.70.270">
    <property type="match status" value="1"/>
</dbReference>
<comment type="caution">
    <text evidence="5">The sequence shown here is derived from an EMBL/GenBank/DDBJ whole genome shotgun (WGS) entry which is preliminary data.</text>
</comment>
<dbReference type="InterPro" id="IPR000160">
    <property type="entry name" value="GGDEF_dom"/>
</dbReference>
<dbReference type="GO" id="GO:0005886">
    <property type="term" value="C:plasma membrane"/>
    <property type="evidence" value="ECO:0007669"/>
    <property type="project" value="TreeGrafter"/>
</dbReference>
<dbReference type="NCBIfam" id="TIGR00254">
    <property type="entry name" value="GGDEF"/>
    <property type="match status" value="1"/>
</dbReference>
<dbReference type="PROSITE" id="PS50887">
    <property type="entry name" value="GGDEF"/>
    <property type="match status" value="1"/>
</dbReference>
<dbReference type="EMBL" id="WKJJ01000012">
    <property type="protein sequence ID" value="MRV73874.1"/>
    <property type="molecule type" value="Genomic_DNA"/>
</dbReference>
<comment type="catalytic activity">
    <reaction evidence="2">
        <text>2 GTP = 3',3'-c-di-GMP + 2 diphosphate</text>
        <dbReference type="Rhea" id="RHEA:24898"/>
        <dbReference type="ChEBI" id="CHEBI:33019"/>
        <dbReference type="ChEBI" id="CHEBI:37565"/>
        <dbReference type="ChEBI" id="CHEBI:58805"/>
        <dbReference type="EC" id="2.7.7.65"/>
    </reaction>
</comment>
<accession>A0A7X2LVF6</accession>
<keyword evidence="3" id="KW-1133">Transmembrane helix</keyword>
<feature type="transmembrane region" description="Helical" evidence="3">
    <location>
        <begin position="158"/>
        <end position="183"/>
    </location>
</feature>
<organism evidence="5 6">
    <name type="scientific">Pseudoduganella rivuli</name>
    <dbReference type="NCBI Taxonomy" id="2666085"/>
    <lineage>
        <taxon>Bacteria</taxon>
        <taxon>Pseudomonadati</taxon>
        <taxon>Pseudomonadota</taxon>
        <taxon>Betaproteobacteria</taxon>
        <taxon>Burkholderiales</taxon>
        <taxon>Oxalobacteraceae</taxon>
        <taxon>Telluria group</taxon>
        <taxon>Pseudoduganella</taxon>
    </lineage>
</organism>
<feature type="transmembrane region" description="Helical" evidence="3">
    <location>
        <begin position="48"/>
        <end position="71"/>
    </location>
</feature>
<proteinExistence type="predicted"/>
<dbReference type="FunFam" id="3.30.70.270:FF:000001">
    <property type="entry name" value="Diguanylate cyclase domain protein"/>
    <property type="match status" value="1"/>
</dbReference>
<name>A0A7X2LVF6_9BURK</name>
<evidence type="ECO:0000259" key="4">
    <source>
        <dbReference type="PROSITE" id="PS50887"/>
    </source>
</evidence>
<dbReference type="InterPro" id="IPR043128">
    <property type="entry name" value="Rev_trsase/Diguanyl_cyclase"/>
</dbReference>
<keyword evidence="6" id="KW-1185">Reference proteome</keyword>
<dbReference type="InterPro" id="IPR050469">
    <property type="entry name" value="Diguanylate_Cyclase"/>
</dbReference>
<gene>
    <name evidence="5" type="ORF">GJ700_19355</name>
</gene>
<dbReference type="GO" id="GO:0052621">
    <property type="term" value="F:diguanylate cyclase activity"/>
    <property type="evidence" value="ECO:0007669"/>
    <property type="project" value="UniProtKB-EC"/>
</dbReference>
<dbReference type="GO" id="GO:0043709">
    <property type="term" value="P:cell adhesion involved in single-species biofilm formation"/>
    <property type="evidence" value="ECO:0007669"/>
    <property type="project" value="TreeGrafter"/>
</dbReference>
<dbReference type="Pfam" id="PF00990">
    <property type="entry name" value="GGDEF"/>
    <property type="match status" value="1"/>
</dbReference>
<dbReference type="Proteomes" id="UP000446768">
    <property type="component" value="Unassembled WGS sequence"/>
</dbReference>
<dbReference type="InterPro" id="IPR029787">
    <property type="entry name" value="Nucleotide_cyclase"/>
</dbReference>
<feature type="transmembrane region" description="Helical" evidence="3">
    <location>
        <begin position="23"/>
        <end position="42"/>
    </location>
</feature>
<feature type="domain" description="GGDEF" evidence="4">
    <location>
        <begin position="323"/>
        <end position="470"/>
    </location>
</feature>
<dbReference type="SUPFAM" id="SSF55073">
    <property type="entry name" value="Nucleotide cyclase"/>
    <property type="match status" value="1"/>
</dbReference>
<evidence type="ECO:0000313" key="5">
    <source>
        <dbReference type="EMBL" id="MRV73874.1"/>
    </source>
</evidence>
<dbReference type="EC" id="2.7.7.65" evidence="1"/>
<evidence type="ECO:0000256" key="1">
    <source>
        <dbReference type="ARBA" id="ARBA00012528"/>
    </source>
</evidence>
<keyword evidence="3" id="KW-0472">Membrane</keyword>
<dbReference type="PANTHER" id="PTHR45138:SF9">
    <property type="entry name" value="DIGUANYLATE CYCLASE DGCM-RELATED"/>
    <property type="match status" value="1"/>
</dbReference>